<sequence length="469" mass="49352">MARVHCFIDDALGDLDALGVATRIRSGEVSRAEVLEAAIARVRQVNPQLNAVAFEAFERARGQAAAAGPFAGVPTFVKDNTDVAGMPTRHGSAATITARVSKSDGPPAAQFLSAGFVALGKSTMPEFGLTASTEWAGRPPTRNPWDTEYSAGASSGGAAALVASGAVPIAHANDGGGSIRIPAAATGLVGLKPTRCRLLDQPGARALPVNLVAEGVVTRTVRDTAHYLAVAEKFRAAPGLRPVGLVEGPGTRRLRIGVIRDDVRGRRAHPDVDAVVGSAVAVLAAQGHEITETRIQAEPRFIDDFELYWSLFAIVLSATCAARYGSGFDPRRLDPFTKGLAGNLARHPFSLIPAIRRLRGGTAIYERHFTDFDVLLTPTLSHPVPQIGKLATDQPFETVFTALVDYVGFTPLNNIGGGPAIALPHALNSNGLPGSIQLCAPAGGERTLLELAYEFEAARPFPDIRTTTD</sequence>
<protein>
    <recommendedName>
        <fullName evidence="3">amidase</fullName>
        <ecNumber evidence="3">3.5.1.4</ecNumber>
    </recommendedName>
</protein>
<proteinExistence type="inferred from homology"/>
<evidence type="ECO:0000313" key="6">
    <source>
        <dbReference type="Proteomes" id="UP000279275"/>
    </source>
</evidence>
<dbReference type="InterPro" id="IPR036928">
    <property type="entry name" value="AS_sf"/>
</dbReference>
<evidence type="ECO:0000256" key="2">
    <source>
        <dbReference type="ARBA" id="ARBA00009199"/>
    </source>
</evidence>
<keyword evidence="6" id="KW-1185">Reference proteome</keyword>
<dbReference type="GO" id="GO:0004040">
    <property type="term" value="F:amidase activity"/>
    <property type="evidence" value="ECO:0007669"/>
    <property type="project" value="UniProtKB-EC"/>
</dbReference>
<evidence type="ECO:0000256" key="1">
    <source>
        <dbReference type="ARBA" id="ARBA00001311"/>
    </source>
</evidence>
<comment type="caution">
    <text evidence="5">The sequence shown here is derived from an EMBL/GenBank/DDBJ whole genome shotgun (WGS) entry which is preliminary data.</text>
</comment>
<reference evidence="5 6" key="1">
    <citation type="submission" date="2018-10" db="EMBL/GenBank/DDBJ databases">
        <title>Isolation from cow dung.</title>
        <authorList>
            <person name="Ling L."/>
        </authorList>
    </citation>
    <scope>NUCLEOTIDE SEQUENCE [LARGE SCALE GENOMIC DNA]</scope>
    <source>
        <strain evidence="5 6">NEAU-LL90</strain>
    </source>
</reference>
<dbReference type="InterPro" id="IPR020556">
    <property type="entry name" value="Amidase_CS"/>
</dbReference>
<dbReference type="RefSeq" id="WP_122187259.1">
    <property type="nucleotide sequence ID" value="NZ_RFFH01000002.1"/>
</dbReference>
<evidence type="ECO:0000259" key="4">
    <source>
        <dbReference type="Pfam" id="PF01425"/>
    </source>
</evidence>
<dbReference type="OrthoDB" id="5175573at2"/>
<dbReference type="SUPFAM" id="SSF75304">
    <property type="entry name" value="Amidase signature (AS) enzymes"/>
    <property type="match status" value="1"/>
</dbReference>
<dbReference type="EMBL" id="RFFH01000002">
    <property type="protein sequence ID" value="RMI34336.1"/>
    <property type="molecule type" value="Genomic_DNA"/>
</dbReference>
<dbReference type="Gene3D" id="3.90.1300.10">
    <property type="entry name" value="Amidase signature (AS) domain"/>
    <property type="match status" value="1"/>
</dbReference>
<comment type="similarity">
    <text evidence="2">Belongs to the amidase family.</text>
</comment>
<keyword evidence="5" id="KW-0378">Hydrolase</keyword>
<dbReference type="PANTHER" id="PTHR11895:SF7">
    <property type="entry name" value="GLUTAMYL-TRNA(GLN) AMIDOTRANSFERASE SUBUNIT A, MITOCHONDRIAL"/>
    <property type="match status" value="1"/>
</dbReference>
<gene>
    <name evidence="5" type="ORF">EBN03_08095</name>
</gene>
<dbReference type="InterPro" id="IPR023631">
    <property type="entry name" value="Amidase_dom"/>
</dbReference>
<feature type="domain" description="Amidase" evidence="4">
    <location>
        <begin position="33"/>
        <end position="449"/>
    </location>
</feature>
<organism evidence="5 6">
    <name type="scientific">Nocardia stercoris</name>
    <dbReference type="NCBI Taxonomy" id="2483361"/>
    <lineage>
        <taxon>Bacteria</taxon>
        <taxon>Bacillati</taxon>
        <taxon>Actinomycetota</taxon>
        <taxon>Actinomycetes</taxon>
        <taxon>Mycobacteriales</taxon>
        <taxon>Nocardiaceae</taxon>
        <taxon>Nocardia</taxon>
    </lineage>
</organism>
<dbReference type="PANTHER" id="PTHR11895">
    <property type="entry name" value="TRANSAMIDASE"/>
    <property type="match status" value="1"/>
</dbReference>
<comment type="catalytic activity">
    <reaction evidence="1">
        <text>a monocarboxylic acid amide + H2O = a monocarboxylate + NH4(+)</text>
        <dbReference type="Rhea" id="RHEA:12020"/>
        <dbReference type="ChEBI" id="CHEBI:15377"/>
        <dbReference type="ChEBI" id="CHEBI:28938"/>
        <dbReference type="ChEBI" id="CHEBI:35757"/>
        <dbReference type="ChEBI" id="CHEBI:83628"/>
        <dbReference type="EC" id="3.5.1.4"/>
    </reaction>
</comment>
<evidence type="ECO:0000313" key="5">
    <source>
        <dbReference type="EMBL" id="RMI34336.1"/>
    </source>
</evidence>
<dbReference type="Proteomes" id="UP000279275">
    <property type="component" value="Unassembled WGS sequence"/>
</dbReference>
<dbReference type="InterPro" id="IPR000120">
    <property type="entry name" value="Amidase"/>
</dbReference>
<evidence type="ECO:0000256" key="3">
    <source>
        <dbReference type="ARBA" id="ARBA00012922"/>
    </source>
</evidence>
<dbReference type="EC" id="3.5.1.4" evidence="3"/>
<dbReference type="Pfam" id="PF01425">
    <property type="entry name" value="Amidase"/>
    <property type="match status" value="1"/>
</dbReference>
<accession>A0A3M2LBA4</accession>
<name>A0A3M2LBA4_9NOCA</name>
<dbReference type="AlphaFoldDB" id="A0A3M2LBA4"/>
<dbReference type="PROSITE" id="PS00571">
    <property type="entry name" value="AMIDASES"/>
    <property type="match status" value="1"/>
</dbReference>
<dbReference type="NCBIfam" id="NF005899">
    <property type="entry name" value="PRK07869.1"/>
    <property type="match status" value="1"/>
</dbReference>